<dbReference type="KEGG" id="smiz:4412673_03602"/>
<dbReference type="AlphaFoldDB" id="A0AAJ4XEV9"/>
<evidence type="ECO:0000313" key="2">
    <source>
        <dbReference type="EMBL" id="SNV60381.1"/>
    </source>
</evidence>
<keyword evidence="1" id="KW-0732">Signal</keyword>
<name>A0AAJ4XEV9_9SPHI</name>
<proteinExistence type="predicted"/>
<feature type="signal peptide" evidence="1">
    <location>
        <begin position="1"/>
        <end position="21"/>
    </location>
</feature>
<gene>
    <name evidence="2" type="ORF">SAMEA4412673_03602</name>
</gene>
<dbReference type="PROSITE" id="PS51257">
    <property type="entry name" value="PROKAR_LIPOPROTEIN"/>
    <property type="match status" value="1"/>
</dbReference>
<protein>
    <submittedName>
        <fullName evidence="2">Uncharacterized protein</fullName>
    </submittedName>
</protein>
<organism evidence="2 3">
    <name type="scientific">Sphingobacterium mizutaii</name>
    <dbReference type="NCBI Taxonomy" id="1010"/>
    <lineage>
        <taxon>Bacteria</taxon>
        <taxon>Pseudomonadati</taxon>
        <taxon>Bacteroidota</taxon>
        <taxon>Sphingobacteriia</taxon>
        <taxon>Sphingobacteriales</taxon>
        <taxon>Sphingobacteriaceae</taxon>
        <taxon>Sphingobacterium</taxon>
    </lineage>
</organism>
<accession>A0AAJ4XEV9</accession>
<dbReference type="Proteomes" id="UP000215355">
    <property type="component" value="Chromosome 1"/>
</dbReference>
<reference evidence="2 3" key="1">
    <citation type="submission" date="2017-06" db="EMBL/GenBank/DDBJ databases">
        <authorList>
            <consortium name="Pathogen Informatics"/>
        </authorList>
    </citation>
    <scope>NUCLEOTIDE SEQUENCE [LARGE SCALE GENOMIC DNA]</scope>
    <source>
        <strain evidence="2 3">NCTC12149</strain>
    </source>
</reference>
<evidence type="ECO:0000256" key="1">
    <source>
        <dbReference type="SAM" id="SignalP"/>
    </source>
</evidence>
<dbReference type="RefSeq" id="WP_139185481.1">
    <property type="nucleotide sequence ID" value="NZ_FNGK01000004.1"/>
</dbReference>
<feature type="chain" id="PRO_5042572729" evidence="1">
    <location>
        <begin position="22"/>
        <end position="216"/>
    </location>
</feature>
<sequence length="216" mass="24104">MKKYFYILSVLFLIIMLGACSKDKENCNPDDEESPCYAGVGKSNAECWYSVTINGKTTLPNAFGQDKIVLTSGENEELPDGNGFSFMIRQAKANSSDPAILSMAANALLNHKLPKGTYPGIAFATMPFSVPEFTAWPYYLNEEDSDLPRFKVTIMENSDKRMWAKMSIMTEEIMPESTDEPRVTPIEVEVKIGRKYFAEMPLNGKLYGGAVCNCQK</sequence>
<dbReference type="EMBL" id="LT906468">
    <property type="protein sequence ID" value="SNV60381.1"/>
    <property type="molecule type" value="Genomic_DNA"/>
</dbReference>
<evidence type="ECO:0000313" key="3">
    <source>
        <dbReference type="Proteomes" id="UP000215355"/>
    </source>
</evidence>